<reference evidence="2" key="2">
    <citation type="journal article" date="2023" name="BMC Genomics">
        <title>Pest status, molecular evolution, and epigenetic factors derived from the genome assembly of Frankliniella fusca, a thysanopteran phytovirus vector.</title>
        <authorList>
            <person name="Catto M.A."/>
            <person name="Labadie P.E."/>
            <person name="Jacobson A.L."/>
            <person name="Kennedy G.G."/>
            <person name="Srinivasan R."/>
            <person name="Hunt B.G."/>
        </authorList>
    </citation>
    <scope>NUCLEOTIDE SEQUENCE</scope>
    <source>
        <strain evidence="2">PL_HMW_Pooled</strain>
    </source>
</reference>
<reference evidence="2" key="1">
    <citation type="submission" date="2021-07" db="EMBL/GenBank/DDBJ databases">
        <authorList>
            <person name="Catto M.A."/>
            <person name="Jacobson A."/>
            <person name="Kennedy G."/>
            <person name="Labadie P."/>
            <person name="Hunt B.G."/>
            <person name="Srinivasan R."/>
        </authorList>
    </citation>
    <scope>NUCLEOTIDE SEQUENCE</scope>
    <source>
        <strain evidence="2">PL_HMW_Pooled</strain>
        <tissue evidence="2">Head</tissue>
    </source>
</reference>
<comment type="caution">
    <text evidence="2">The sequence shown here is derived from an EMBL/GenBank/DDBJ whole genome shotgun (WGS) entry which is preliminary data.</text>
</comment>
<dbReference type="AlphaFoldDB" id="A0AAE1H2I4"/>
<dbReference type="Proteomes" id="UP001219518">
    <property type="component" value="Unassembled WGS sequence"/>
</dbReference>
<name>A0AAE1H2I4_9NEOP</name>
<dbReference type="EMBL" id="JAHWGI010000293">
    <property type="protein sequence ID" value="KAK3912405.1"/>
    <property type="molecule type" value="Genomic_DNA"/>
</dbReference>
<keyword evidence="3" id="KW-1185">Reference proteome</keyword>
<sequence length="92" mass="10259">MLQHPVFDGVHKLMCSVQSFTLLKSKILGDGVTFPQRCIDEDTDSLLGGCQRWDDPEAGCQQWMDPESNPRNEIHQEDSDSSSAVPDIVVLN</sequence>
<evidence type="ECO:0000313" key="3">
    <source>
        <dbReference type="Proteomes" id="UP001219518"/>
    </source>
</evidence>
<evidence type="ECO:0000256" key="1">
    <source>
        <dbReference type="SAM" id="MobiDB-lite"/>
    </source>
</evidence>
<protein>
    <submittedName>
        <fullName evidence="2">Palmitoyltransferase ZDHHC15</fullName>
    </submittedName>
</protein>
<feature type="region of interest" description="Disordered" evidence="1">
    <location>
        <begin position="57"/>
        <end position="92"/>
    </location>
</feature>
<accession>A0AAE1H2I4</accession>
<evidence type="ECO:0000313" key="2">
    <source>
        <dbReference type="EMBL" id="KAK3912405.1"/>
    </source>
</evidence>
<gene>
    <name evidence="2" type="ORF">KUF71_021975</name>
</gene>
<organism evidence="2 3">
    <name type="scientific">Frankliniella fusca</name>
    <dbReference type="NCBI Taxonomy" id="407009"/>
    <lineage>
        <taxon>Eukaryota</taxon>
        <taxon>Metazoa</taxon>
        <taxon>Ecdysozoa</taxon>
        <taxon>Arthropoda</taxon>
        <taxon>Hexapoda</taxon>
        <taxon>Insecta</taxon>
        <taxon>Pterygota</taxon>
        <taxon>Neoptera</taxon>
        <taxon>Paraneoptera</taxon>
        <taxon>Thysanoptera</taxon>
        <taxon>Terebrantia</taxon>
        <taxon>Thripoidea</taxon>
        <taxon>Thripidae</taxon>
        <taxon>Frankliniella</taxon>
    </lineage>
</organism>
<proteinExistence type="predicted"/>
<feature type="compositionally biased region" description="Basic and acidic residues" evidence="1">
    <location>
        <begin position="68"/>
        <end position="78"/>
    </location>
</feature>